<name>A0ACC2EVZ9_DIPCM</name>
<proteinExistence type="predicted"/>
<keyword evidence="2" id="KW-1185">Reference proteome</keyword>
<organism evidence="1 2">
    <name type="scientific">Diphasiastrum complanatum</name>
    <name type="common">Issler's clubmoss</name>
    <name type="synonym">Lycopodium complanatum</name>
    <dbReference type="NCBI Taxonomy" id="34168"/>
    <lineage>
        <taxon>Eukaryota</taxon>
        <taxon>Viridiplantae</taxon>
        <taxon>Streptophyta</taxon>
        <taxon>Embryophyta</taxon>
        <taxon>Tracheophyta</taxon>
        <taxon>Lycopodiopsida</taxon>
        <taxon>Lycopodiales</taxon>
        <taxon>Lycopodiaceae</taxon>
        <taxon>Lycopodioideae</taxon>
        <taxon>Diphasiastrum</taxon>
    </lineage>
</organism>
<dbReference type="EMBL" id="CM055092">
    <property type="protein sequence ID" value="KAJ7570550.1"/>
    <property type="molecule type" value="Genomic_DNA"/>
</dbReference>
<sequence>MDSCSHIPPSPPPPHVLLLAFPAQGHVNALLSLAKLLASKGIAVTYVCAQHRISRLQEDHSCASSSLGPLVRLVGLPDRVALGDVGIDEGLGCRMWLIEVGKQMKDDFVQLLLELQGGVAVAATAAGTQGHDFAAAPSSVVSDGFLNWVRDVATTFHLTHYVFFPCSASTLSVMLHLPLLISQGHVPLAPSAEPQLITLPRLPPFWNKDLPEFLHARNEVSLERLKDCSSKLKEAATILINTTYEIEANVIDALHFKDGFCQTKRRVLTVGPVLPDEFLDDLPLSHSQTEKQEQDIECLRWLNSKTARSVLYLSFGSIYIPCIEEIHELALGLEASFCAFIWVLRRPPSTSSSSFSISNLLPEGFQSRLKDRCFIVSPWAPQLLILSHPSVGGFLTHCGWNSTIEGISFGVPLIAYPQFAEQQSNCRIVVDQLKVGLELRKHDNAPIILRKQVERVVKLLMEGEEGIEVKKNAAQAKDIIRRSLKKGGSSYENLEAFVCECFQHSGCKFQNKFLDVTVEYNS</sequence>
<protein>
    <submittedName>
        <fullName evidence="1">Uncharacterized protein</fullName>
    </submittedName>
</protein>
<evidence type="ECO:0000313" key="2">
    <source>
        <dbReference type="Proteomes" id="UP001162992"/>
    </source>
</evidence>
<accession>A0ACC2EVZ9</accession>
<evidence type="ECO:0000313" key="1">
    <source>
        <dbReference type="EMBL" id="KAJ7570550.1"/>
    </source>
</evidence>
<gene>
    <name evidence="1" type="ORF">O6H91_01G125100</name>
</gene>
<comment type="caution">
    <text evidence="1">The sequence shown here is derived from an EMBL/GenBank/DDBJ whole genome shotgun (WGS) entry which is preliminary data.</text>
</comment>
<reference evidence="2" key="1">
    <citation type="journal article" date="2024" name="Proc. Natl. Acad. Sci. U.S.A.">
        <title>Extraordinary preservation of gene collinearity over three hundred million years revealed in homosporous lycophytes.</title>
        <authorList>
            <person name="Li C."/>
            <person name="Wickell D."/>
            <person name="Kuo L.Y."/>
            <person name="Chen X."/>
            <person name="Nie B."/>
            <person name="Liao X."/>
            <person name="Peng D."/>
            <person name="Ji J."/>
            <person name="Jenkins J."/>
            <person name="Williams M."/>
            <person name="Shu S."/>
            <person name="Plott C."/>
            <person name="Barry K."/>
            <person name="Rajasekar S."/>
            <person name="Grimwood J."/>
            <person name="Han X."/>
            <person name="Sun S."/>
            <person name="Hou Z."/>
            <person name="He W."/>
            <person name="Dai G."/>
            <person name="Sun C."/>
            <person name="Schmutz J."/>
            <person name="Leebens-Mack J.H."/>
            <person name="Li F.W."/>
            <person name="Wang L."/>
        </authorList>
    </citation>
    <scope>NUCLEOTIDE SEQUENCE [LARGE SCALE GENOMIC DNA]</scope>
    <source>
        <strain evidence="2">cv. PW_Plant_1</strain>
    </source>
</reference>
<dbReference type="Proteomes" id="UP001162992">
    <property type="component" value="Chromosome 1"/>
</dbReference>